<protein>
    <submittedName>
        <fullName evidence="1">Uncharacterized protein</fullName>
    </submittedName>
</protein>
<evidence type="ECO:0000313" key="1">
    <source>
        <dbReference type="EMBL" id="CAH2034197.1"/>
    </source>
</evidence>
<proteinExistence type="predicted"/>
<organism evidence="1 2">
    <name type="scientific">Iphiclides podalirius</name>
    <name type="common">scarce swallowtail</name>
    <dbReference type="NCBI Taxonomy" id="110791"/>
    <lineage>
        <taxon>Eukaryota</taxon>
        <taxon>Metazoa</taxon>
        <taxon>Ecdysozoa</taxon>
        <taxon>Arthropoda</taxon>
        <taxon>Hexapoda</taxon>
        <taxon>Insecta</taxon>
        <taxon>Pterygota</taxon>
        <taxon>Neoptera</taxon>
        <taxon>Endopterygota</taxon>
        <taxon>Lepidoptera</taxon>
        <taxon>Glossata</taxon>
        <taxon>Ditrysia</taxon>
        <taxon>Papilionoidea</taxon>
        <taxon>Papilionidae</taxon>
        <taxon>Papilioninae</taxon>
        <taxon>Iphiclides</taxon>
    </lineage>
</organism>
<accession>A0ABN8HJ45</accession>
<reference evidence="1" key="1">
    <citation type="submission" date="2022-03" db="EMBL/GenBank/DDBJ databases">
        <authorList>
            <person name="Martin H S."/>
        </authorList>
    </citation>
    <scope>NUCLEOTIDE SEQUENCE</scope>
</reference>
<keyword evidence="2" id="KW-1185">Reference proteome</keyword>
<name>A0ABN8HJ45_9NEOP</name>
<dbReference type="Proteomes" id="UP000837857">
    <property type="component" value="Chromosome 1"/>
</dbReference>
<feature type="non-terminal residue" evidence="1">
    <location>
        <position position="1"/>
    </location>
</feature>
<sequence length="145" mass="16739">MPLPSCITNVKCGIESCNCCTPVSDYLANKARKYRPSPGALAFEDWLRNPFIWLHYVPSNDGLQLADYVLRANDTGCWSIHDVQRYFRGQMHCEKVLFTCQYPNLRLQTPLGNHSWRCHAARKRPPANYLKEFHRSLAVVLKVKT</sequence>
<dbReference type="EMBL" id="OW152813">
    <property type="protein sequence ID" value="CAH2034197.1"/>
    <property type="molecule type" value="Genomic_DNA"/>
</dbReference>
<gene>
    <name evidence="1" type="ORF">IPOD504_LOCUS22</name>
</gene>
<evidence type="ECO:0000313" key="2">
    <source>
        <dbReference type="Proteomes" id="UP000837857"/>
    </source>
</evidence>